<dbReference type="RefSeq" id="WP_125967426.1">
    <property type="nucleotide sequence ID" value="NZ_QXGK01000001.1"/>
</dbReference>
<gene>
    <name evidence="1" type="ORF">D2E24_0160</name>
</gene>
<dbReference type="Pfam" id="PF00702">
    <property type="entry name" value="Hydrolase"/>
    <property type="match status" value="1"/>
</dbReference>
<evidence type="ECO:0000313" key="2">
    <source>
        <dbReference type="Proteomes" id="UP000287470"/>
    </source>
</evidence>
<dbReference type="InterPro" id="IPR036412">
    <property type="entry name" value="HAD-like_sf"/>
</dbReference>
<proteinExistence type="predicted"/>
<reference evidence="1 2" key="1">
    <citation type="submission" date="2018-09" db="EMBL/GenBank/DDBJ databases">
        <title>Characterization of the phylogenetic diversity of five novel species belonging to the genus Bifidobacterium.</title>
        <authorList>
            <person name="Lugli G.A."/>
            <person name="Duranti S."/>
            <person name="Milani C."/>
        </authorList>
    </citation>
    <scope>NUCLEOTIDE SEQUENCE [LARGE SCALE GENOMIC DNA]</scope>
    <source>
        <strain evidence="1 2">2033B</strain>
    </source>
</reference>
<sequence length="208" mass="23609">MGASATTDVIFDYCDVLLDWRPWLPLEGQYPPGVVDMIFDPADPYGFAYYDAMSDCGWSDERVLADYERHHGPAVAWVLRRYFDRRLLALYDMVDGMPLLLRDLDRAGVRLWGLTNFTTAYVSAAHAKFPWMSLLRDTVVSSEEGLRKPDPHLYRRAIDRFGVDPSATVFVDDKARNADAATAVGLHGIRFTDTSSLRRDLRELGILD</sequence>
<dbReference type="CDD" id="cd02603">
    <property type="entry name" value="HAD_sEH-N_like"/>
    <property type="match status" value="1"/>
</dbReference>
<dbReference type="PANTHER" id="PTHR43611">
    <property type="entry name" value="ALPHA-D-GLUCOSE 1-PHOSPHATE PHOSPHATASE"/>
    <property type="match status" value="1"/>
</dbReference>
<dbReference type="Proteomes" id="UP000287470">
    <property type="component" value="Unassembled WGS sequence"/>
</dbReference>
<organism evidence="1 2">
    <name type="scientific">Bifidobacterium samirii</name>
    <dbReference type="NCBI Taxonomy" id="2306974"/>
    <lineage>
        <taxon>Bacteria</taxon>
        <taxon>Bacillati</taxon>
        <taxon>Actinomycetota</taxon>
        <taxon>Actinomycetes</taxon>
        <taxon>Bifidobacteriales</taxon>
        <taxon>Bifidobacteriaceae</taxon>
        <taxon>Bifidobacterium</taxon>
    </lineage>
</organism>
<keyword evidence="1" id="KW-0378">Hydrolase</keyword>
<keyword evidence="2" id="KW-1185">Reference proteome</keyword>
<dbReference type="OrthoDB" id="9797415at2"/>
<dbReference type="InterPro" id="IPR023214">
    <property type="entry name" value="HAD_sf"/>
</dbReference>
<dbReference type="SUPFAM" id="SSF56784">
    <property type="entry name" value="HAD-like"/>
    <property type="match status" value="1"/>
</dbReference>
<dbReference type="PANTHER" id="PTHR43611:SF3">
    <property type="entry name" value="FLAVIN MONONUCLEOTIDE HYDROLASE 1, CHLOROPLATIC"/>
    <property type="match status" value="1"/>
</dbReference>
<dbReference type="EMBL" id="QXGK01000001">
    <property type="protein sequence ID" value="RSX58864.1"/>
    <property type="molecule type" value="Genomic_DNA"/>
</dbReference>
<dbReference type="NCBIfam" id="TIGR01509">
    <property type="entry name" value="HAD-SF-IA-v3"/>
    <property type="match status" value="1"/>
</dbReference>
<dbReference type="Gene3D" id="3.40.50.1000">
    <property type="entry name" value="HAD superfamily/HAD-like"/>
    <property type="match status" value="1"/>
</dbReference>
<name>A0A430FX39_9BIFI</name>
<evidence type="ECO:0000313" key="1">
    <source>
        <dbReference type="EMBL" id="RSX58864.1"/>
    </source>
</evidence>
<dbReference type="InterPro" id="IPR006439">
    <property type="entry name" value="HAD-SF_hydro_IA"/>
</dbReference>
<dbReference type="GO" id="GO:0016787">
    <property type="term" value="F:hydrolase activity"/>
    <property type="evidence" value="ECO:0007669"/>
    <property type="project" value="UniProtKB-KW"/>
</dbReference>
<comment type="caution">
    <text evidence="1">The sequence shown here is derived from an EMBL/GenBank/DDBJ whole genome shotgun (WGS) entry which is preliminary data.</text>
</comment>
<accession>A0A430FX39</accession>
<dbReference type="AlphaFoldDB" id="A0A430FX39"/>
<protein>
    <submittedName>
        <fullName evidence="1">Hydrolase</fullName>
    </submittedName>
</protein>